<name>A0ACB9HPD0_9ASTR</name>
<evidence type="ECO:0000313" key="1">
    <source>
        <dbReference type="EMBL" id="KAI3797565.1"/>
    </source>
</evidence>
<comment type="caution">
    <text evidence="1">The sequence shown here is derived from an EMBL/GenBank/DDBJ whole genome shotgun (WGS) entry which is preliminary data.</text>
</comment>
<protein>
    <submittedName>
        <fullName evidence="1">Uncharacterized protein</fullName>
    </submittedName>
</protein>
<proteinExistence type="predicted"/>
<dbReference type="EMBL" id="CM042028">
    <property type="protein sequence ID" value="KAI3797565.1"/>
    <property type="molecule type" value="Genomic_DNA"/>
</dbReference>
<sequence length="489" mass="55218">MDLRMRMHQDICPVLFISAIPFALLVYLRTLSICICSHSRYLVILPLGWIPCPMISLPLGRSAGQIPKKKYYLPSKAARLRDQIHSFRMDPDEPYHMAWERFNTILSRYPQHGLSDWALIEKFYNGLTFEKQVMFNTAAEGHIMDKKPSECVHHVTPDTSVTAALATMAREIKELKLSAQRCEEEATTPETATSVKRSSASGNPPGFQSRQNQFDGGDARPSAGGSVGNQRIEEMLENQTRMLAQLIEREKPSVEEEEPVDEEIKMERPTEKVVEKKSEDPEKKIPEVNLSSVPYPAHIMPHKYAKEYGHFLNLFKQLKVNLSIIEVLQHMPKNAKFLKDLLYNKKKPVEVSKVSLSEKCSAVVQNKLPEKLANPDKFVLTVDFVILDMEVDDRVPLILGCPFLHTAKTLIDVYDGKLTLRVGDEKVTFDAMKYVRESKSGVGDSSSVLAESVVEELAPKLGELSDWAFDLEELLNSPDEYGDDVPSAL</sequence>
<evidence type="ECO:0000313" key="2">
    <source>
        <dbReference type="Proteomes" id="UP001056120"/>
    </source>
</evidence>
<dbReference type="Proteomes" id="UP001056120">
    <property type="component" value="Linkage Group LG11"/>
</dbReference>
<reference evidence="1 2" key="2">
    <citation type="journal article" date="2022" name="Mol. Ecol. Resour.">
        <title>The genomes of chicory, endive, great burdock and yacon provide insights into Asteraceae paleo-polyploidization history and plant inulin production.</title>
        <authorList>
            <person name="Fan W."/>
            <person name="Wang S."/>
            <person name="Wang H."/>
            <person name="Wang A."/>
            <person name="Jiang F."/>
            <person name="Liu H."/>
            <person name="Zhao H."/>
            <person name="Xu D."/>
            <person name="Zhang Y."/>
        </authorList>
    </citation>
    <scope>NUCLEOTIDE SEQUENCE [LARGE SCALE GENOMIC DNA]</scope>
    <source>
        <strain evidence="2">cv. Yunnan</strain>
        <tissue evidence="1">Leaves</tissue>
    </source>
</reference>
<keyword evidence="2" id="KW-1185">Reference proteome</keyword>
<reference evidence="2" key="1">
    <citation type="journal article" date="2022" name="Mol. Ecol. Resour.">
        <title>The genomes of chicory, endive, great burdock and yacon provide insights into Asteraceae palaeo-polyploidization history and plant inulin production.</title>
        <authorList>
            <person name="Fan W."/>
            <person name="Wang S."/>
            <person name="Wang H."/>
            <person name="Wang A."/>
            <person name="Jiang F."/>
            <person name="Liu H."/>
            <person name="Zhao H."/>
            <person name="Xu D."/>
            <person name="Zhang Y."/>
        </authorList>
    </citation>
    <scope>NUCLEOTIDE SEQUENCE [LARGE SCALE GENOMIC DNA]</scope>
    <source>
        <strain evidence="2">cv. Yunnan</strain>
    </source>
</reference>
<accession>A0ACB9HPD0</accession>
<organism evidence="1 2">
    <name type="scientific">Smallanthus sonchifolius</name>
    <dbReference type="NCBI Taxonomy" id="185202"/>
    <lineage>
        <taxon>Eukaryota</taxon>
        <taxon>Viridiplantae</taxon>
        <taxon>Streptophyta</taxon>
        <taxon>Embryophyta</taxon>
        <taxon>Tracheophyta</taxon>
        <taxon>Spermatophyta</taxon>
        <taxon>Magnoliopsida</taxon>
        <taxon>eudicotyledons</taxon>
        <taxon>Gunneridae</taxon>
        <taxon>Pentapetalae</taxon>
        <taxon>asterids</taxon>
        <taxon>campanulids</taxon>
        <taxon>Asterales</taxon>
        <taxon>Asteraceae</taxon>
        <taxon>Asteroideae</taxon>
        <taxon>Heliantheae alliance</taxon>
        <taxon>Millerieae</taxon>
        <taxon>Smallanthus</taxon>
    </lineage>
</organism>
<gene>
    <name evidence="1" type="ORF">L1987_32823</name>
</gene>